<gene>
    <name evidence="3" type="ORF">ACFOYY_25585</name>
</gene>
<reference evidence="4" key="1">
    <citation type="journal article" date="2019" name="Int. J. Syst. Evol. Microbiol.">
        <title>The Global Catalogue of Microorganisms (GCM) 10K type strain sequencing project: providing services to taxonomists for standard genome sequencing and annotation.</title>
        <authorList>
            <consortium name="The Broad Institute Genomics Platform"/>
            <consortium name="The Broad Institute Genome Sequencing Center for Infectious Disease"/>
            <person name="Wu L."/>
            <person name="Ma J."/>
        </authorList>
    </citation>
    <scope>NUCLEOTIDE SEQUENCE [LARGE SCALE GENOMIC DNA]</scope>
    <source>
        <strain evidence="4">TBRC 7912</strain>
    </source>
</reference>
<accession>A0ABV8F7A0</accession>
<evidence type="ECO:0000313" key="3">
    <source>
        <dbReference type="EMBL" id="MFC3983525.1"/>
    </source>
</evidence>
<sequence>MSETDPPVETPAETAVESEGRTAVNEDWAATIVGLVLLALVLVGVIPVGLVP</sequence>
<evidence type="ECO:0000256" key="2">
    <source>
        <dbReference type="SAM" id="Phobius"/>
    </source>
</evidence>
<evidence type="ECO:0000256" key="1">
    <source>
        <dbReference type="SAM" id="MobiDB-lite"/>
    </source>
</evidence>
<name>A0ABV8F7A0_9ACTN</name>
<keyword evidence="2" id="KW-0472">Membrane</keyword>
<feature type="transmembrane region" description="Helical" evidence="2">
    <location>
        <begin position="28"/>
        <end position="51"/>
    </location>
</feature>
<dbReference type="EMBL" id="JBHSBC010000032">
    <property type="protein sequence ID" value="MFC3983525.1"/>
    <property type="molecule type" value="Genomic_DNA"/>
</dbReference>
<comment type="caution">
    <text evidence="3">The sequence shown here is derived from an EMBL/GenBank/DDBJ whole genome shotgun (WGS) entry which is preliminary data.</text>
</comment>
<dbReference type="Proteomes" id="UP001595698">
    <property type="component" value="Unassembled WGS sequence"/>
</dbReference>
<keyword evidence="4" id="KW-1185">Reference proteome</keyword>
<organism evidence="3 4">
    <name type="scientific">Streptosporangium jomthongense</name>
    <dbReference type="NCBI Taxonomy" id="1193683"/>
    <lineage>
        <taxon>Bacteria</taxon>
        <taxon>Bacillati</taxon>
        <taxon>Actinomycetota</taxon>
        <taxon>Actinomycetes</taxon>
        <taxon>Streptosporangiales</taxon>
        <taxon>Streptosporangiaceae</taxon>
        <taxon>Streptosporangium</taxon>
    </lineage>
</organism>
<evidence type="ECO:0000313" key="4">
    <source>
        <dbReference type="Proteomes" id="UP001595698"/>
    </source>
</evidence>
<dbReference type="RefSeq" id="WP_352009486.1">
    <property type="nucleotide sequence ID" value="NZ_JBHSBC010000032.1"/>
</dbReference>
<keyword evidence="2" id="KW-1133">Transmembrane helix</keyword>
<keyword evidence="2" id="KW-0812">Transmembrane</keyword>
<protein>
    <submittedName>
        <fullName evidence="3">Uncharacterized protein</fullName>
    </submittedName>
</protein>
<proteinExistence type="predicted"/>
<feature type="region of interest" description="Disordered" evidence="1">
    <location>
        <begin position="1"/>
        <end position="21"/>
    </location>
</feature>